<accession>A0ABS5YC10</accession>
<dbReference type="InterPro" id="IPR027417">
    <property type="entry name" value="P-loop_NTPase"/>
</dbReference>
<dbReference type="PANTHER" id="PTHR32114">
    <property type="entry name" value="ABC TRANSPORTER ABCH.3"/>
    <property type="match status" value="1"/>
</dbReference>
<evidence type="ECO:0000313" key="3">
    <source>
        <dbReference type="EMBL" id="MBT9432499.1"/>
    </source>
</evidence>
<protein>
    <submittedName>
        <fullName evidence="3">AAA family ATPase</fullName>
    </submittedName>
</protein>
<sequence>MKILTLRLKNLNALQGEWKIDFTAAPFDRSILFAITGPTGAGKTTLLDAISLALYHQTPRLGDNPGAELMTRYTAESLAEVEFAVKGVGYRAFWSQRRAKNQPGGNLQGAKVELSRISDGLILADKITDKKRLIAELTGLDFARFTKSILLAQGDFAAFLNADAKSRAGLLEELTGTDIYGRISADVFERNKDVRNELAKWEARAGAMEMLTAEQQAMLEAELTQRQLDEQQLNTQRHERQRHHTWLTERTQRQTAWQQAQASAPAMPSPLPAPRGSWRSCSRWRKPLAMPMRDWPRTGSISACNNTSLRSS</sequence>
<dbReference type="Pfam" id="PF13476">
    <property type="entry name" value="AAA_23"/>
    <property type="match status" value="1"/>
</dbReference>
<keyword evidence="4" id="KW-1185">Reference proteome</keyword>
<evidence type="ECO:0000313" key="4">
    <source>
        <dbReference type="Proteomes" id="UP000811282"/>
    </source>
</evidence>
<reference evidence="3 4" key="1">
    <citation type="journal article" date="2021" name="Genome Biol. Evol.">
        <title>The evolution of interdependence in a four-way mealybug symbiosis.</title>
        <authorList>
            <person name="Garber A.I."/>
            <person name="Kupper M."/>
            <person name="Laetsch D.R."/>
            <person name="Weldon S.R."/>
            <person name="Ladinsky M.S."/>
            <person name="Bjorkman P.J."/>
            <person name="McCutcheon J.P."/>
        </authorList>
    </citation>
    <scope>NUCLEOTIDE SEQUENCE [LARGE SCALE GENOMIC DNA]</scope>
    <source>
        <strain evidence="3">SOD</strain>
    </source>
</reference>
<feature type="compositionally biased region" description="Polar residues" evidence="1">
    <location>
        <begin position="299"/>
        <end position="312"/>
    </location>
</feature>
<proteinExistence type="predicted"/>
<dbReference type="Gene3D" id="3.40.50.300">
    <property type="entry name" value="P-loop containing nucleotide triphosphate hydrolases"/>
    <property type="match status" value="1"/>
</dbReference>
<dbReference type="EMBL" id="JAFJYC010000001">
    <property type="protein sequence ID" value="MBT9432499.1"/>
    <property type="molecule type" value="Genomic_DNA"/>
</dbReference>
<feature type="region of interest" description="Disordered" evidence="1">
    <location>
        <begin position="235"/>
        <end position="312"/>
    </location>
</feature>
<feature type="compositionally biased region" description="Low complexity" evidence="1">
    <location>
        <begin position="253"/>
        <end position="266"/>
    </location>
</feature>
<evidence type="ECO:0000256" key="1">
    <source>
        <dbReference type="SAM" id="MobiDB-lite"/>
    </source>
</evidence>
<dbReference type="InterPro" id="IPR038729">
    <property type="entry name" value="Rad50/SbcC_AAA"/>
</dbReference>
<dbReference type="Proteomes" id="UP000811282">
    <property type="component" value="Unassembled WGS sequence"/>
</dbReference>
<name>A0ABS5YC10_9GAMM</name>
<feature type="domain" description="Rad50/SbcC-type AAA" evidence="2">
    <location>
        <begin position="6"/>
        <end position="234"/>
    </location>
</feature>
<evidence type="ECO:0000259" key="2">
    <source>
        <dbReference type="Pfam" id="PF13476"/>
    </source>
</evidence>
<dbReference type="RefSeq" id="WP_215669640.1">
    <property type="nucleotide sequence ID" value="NZ_JAFJYC010000001.1"/>
</dbReference>
<dbReference type="PANTHER" id="PTHR32114:SF2">
    <property type="entry name" value="ABC TRANSPORTER ABCH.3"/>
    <property type="match status" value="1"/>
</dbReference>
<comment type="caution">
    <text evidence="3">The sequence shown here is derived from an EMBL/GenBank/DDBJ whole genome shotgun (WGS) entry which is preliminary data.</text>
</comment>
<dbReference type="SUPFAM" id="SSF52540">
    <property type="entry name" value="P-loop containing nucleoside triphosphate hydrolases"/>
    <property type="match status" value="1"/>
</dbReference>
<organism evidence="3 4">
    <name type="scientific">Candidatus Sodalis endolongispinus</name>
    <dbReference type="NCBI Taxonomy" id="2812662"/>
    <lineage>
        <taxon>Bacteria</taxon>
        <taxon>Pseudomonadati</taxon>
        <taxon>Pseudomonadota</taxon>
        <taxon>Gammaproteobacteria</taxon>
        <taxon>Enterobacterales</taxon>
        <taxon>Bruguierivoracaceae</taxon>
        <taxon>Sodalis</taxon>
    </lineage>
</organism>
<gene>
    <name evidence="3" type="ORF">JZM24_10840</name>
</gene>